<reference evidence="2 3" key="1">
    <citation type="journal article" date="2011" name="J. Bacteriol.">
        <title>Genome sequence of the mercury-methylating and pleomorphic Desulfovibrio africanus Strain Walvis Bay.</title>
        <authorList>
            <person name="Brown S.D."/>
            <person name="Wall J.D."/>
            <person name="Kucken A.M."/>
            <person name="Gilmour C.C."/>
            <person name="Podar M."/>
            <person name="Brandt C.C."/>
            <person name="Teshima H."/>
            <person name="Detter J.C."/>
            <person name="Han C.S."/>
            <person name="Land M.L."/>
            <person name="Lucas S."/>
            <person name="Han J."/>
            <person name="Pennacchio L."/>
            <person name="Nolan M."/>
            <person name="Pitluck S."/>
            <person name="Woyke T."/>
            <person name="Goodwin L."/>
            <person name="Palumbo A.V."/>
            <person name="Elias D.A."/>
        </authorList>
    </citation>
    <scope>NUCLEOTIDE SEQUENCE [LARGE SCALE GENOMIC DNA]</scope>
    <source>
        <strain evidence="2 3">Walvis Bay</strain>
    </source>
</reference>
<name>F3YUS7_DESAF</name>
<dbReference type="SUPFAM" id="SSF52402">
    <property type="entry name" value="Adenine nucleotide alpha hydrolases-like"/>
    <property type="match status" value="2"/>
</dbReference>
<dbReference type="InterPro" id="IPR014729">
    <property type="entry name" value="Rossmann-like_a/b/a_fold"/>
</dbReference>
<evidence type="ECO:0000313" key="2">
    <source>
        <dbReference type="EMBL" id="EGJ49104.1"/>
    </source>
</evidence>
<protein>
    <submittedName>
        <fullName evidence="2">UspA domain-containing protein</fullName>
    </submittedName>
</protein>
<dbReference type="eggNOG" id="COG0589">
    <property type="taxonomic scope" value="Bacteria"/>
</dbReference>
<evidence type="ECO:0000313" key="3">
    <source>
        <dbReference type="Proteomes" id="UP000007844"/>
    </source>
</evidence>
<dbReference type="Gene3D" id="3.40.50.620">
    <property type="entry name" value="HUPs"/>
    <property type="match status" value="2"/>
</dbReference>
<dbReference type="EMBL" id="CP003221">
    <property type="protein sequence ID" value="EGJ49104.1"/>
    <property type="molecule type" value="Genomic_DNA"/>
</dbReference>
<feature type="domain" description="UspA" evidence="1">
    <location>
        <begin position="159"/>
        <end position="279"/>
    </location>
</feature>
<proteinExistence type="predicted"/>
<organism evidence="2 3">
    <name type="scientific">Desulfocurvibacter africanus subsp. africanus str. Walvis Bay</name>
    <dbReference type="NCBI Taxonomy" id="690850"/>
    <lineage>
        <taxon>Bacteria</taxon>
        <taxon>Pseudomonadati</taxon>
        <taxon>Thermodesulfobacteriota</taxon>
        <taxon>Desulfovibrionia</taxon>
        <taxon>Desulfovibrionales</taxon>
        <taxon>Desulfovibrionaceae</taxon>
        <taxon>Desulfocurvibacter</taxon>
    </lineage>
</organism>
<dbReference type="PANTHER" id="PTHR31964:SF113">
    <property type="entry name" value="USPA DOMAIN-CONTAINING PROTEIN"/>
    <property type="match status" value="1"/>
</dbReference>
<accession>F3YUS7</accession>
<dbReference type="InterPro" id="IPR006016">
    <property type="entry name" value="UspA"/>
</dbReference>
<dbReference type="PANTHER" id="PTHR31964">
    <property type="entry name" value="ADENINE NUCLEOTIDE ALPHA HYDROLASES-LIKE SUPERFAMILY PROTEIN"/>
    <property type="match status" value="1"/>
</dbReference>
<dbReference type="HOGENOM" id="CLU_075315_1_0_7"/>
<evidence type="ECO:0000259" key="1">
    <source>
        <dbReference type="Pfam" id="PF00582"/>
    </source>
</evidence>
<dbReference type="CDD" id="cd00293">
    <property type="entry name" value="USP-like"/>
    <property type="match status" value="2"/>
</dbReference>
<keyword evidence="3" id="KW-1185">Reference proteome</keyword>
<dbReference type="RefSeq" id="WP_014258939.1">
    <property type="nucleotide sequence ID" value="NC_016629.1"/>
</dbReference>
<dbReference type="STRING" id="690850.Desaf_0753"/>
<dbReference type="Proteomes" id="UP000007844">
    <property type="component" value="Chromosome"/>
</dbReference>
<dbReference type="AlphaFoldDB" id="F3YUS7"/>
<sequence>MEKHLLVTISEEKSALYGVRFVGRFFTNAKNLRLTLFASAPQAPDVMGTGMGYEGKLRAEEYDDLARRRSQEAVDRARNLLRERGFPRESLEGKIASRRFSKVMDIVQEAEAGMYDAVVLGRRGLGRLEEALEQSVSQGLVQESMTIPLWICRMPEINRKNVLACVDGSVPAYQAVDHASFMLADEPGHDLTLLKVNAAGEDAENETVFAKCLEICKDNGLDASRVSTRVIHDTSAAQGILAEVERGRYAAVAVGHSGRSRRLMSRFLFGSVSMTLLRQLMGAALWVCR</sequence>
<gene>
    <name evidence="2" type="ORF">Desaf_0753</name>
</gene>
<dbReference type="KEGG" id="daf:Desaf_0753"/>
<dbReference type="Pfam" id="PF00582">
    <property type="entry name" value="Usp"/>
    <property type="match status" value="2"/>
</dbReference>
<feature type="domain" description="UspA" evidence="1">
    <location>
        <begin position="3"/>
        <end position="152"/>
    </location>
</feature>